<comment type="caution">
    <text evidence="9">The sequence shown here is derived from an EMBL/GenBank/DDBJ whole genome shotgun (WGS) entry which is preliminary data.</text>
</comment>
<dbReference type="PROSITE" id="PS50112">
    <property type="entry name" value="PAS"/>
    <property type="match status" value="1"/>
</dbReference>
<evidence type="ECO:0000313" key="9">
    <source>
        <dbReference type="EMBL" id="GAF93244.1"/>
    </source>
</evidence>
<dbReference type="Gene3D" id="3.30.450.20">
    <property type="entry name" value="PAS domain"/>
    <property type="match status" value="1"/>
</dbReference>
<feature type="domain" description="PAC" evidence="8">
    <location>
        <begin position="217"/>
        <end position="269"/>
    </location>
</feature>
<dbReference type="InterPro" id="IPR001610">
    <property type="entry name" value="PAC"/>
</dbReference>
<dbReference type="GO" id="GO:0004673">
    <property type="term" value="F:protein histidine kinase activity"/>
    <property type="evidence" value="ECO:0007669"/>
    <property type="project" value="UniProtKB-EC"/>
</dbReference>
<evidence type="ECO:0000256" key="1">
    <source>
        <dbReference type="ARBA" id="ARBA00000085"/>
    </source>
</evidence>
<dbReference type="CDD" id="cd00130">
    <property type="entry name" value="PAS"/>
    <property type="match status" value="1"/>
</dbReference>
<name>X0TJ19_9ZZZZ</name>
<dbReference type="PANTHER" id="PTHR43304">
    <property type="entry name" value="PHYTOCHROME-LIKE PROTEIN CPH1"/>
    <property type="match status" value="1"/>
</dbReference>
<evidence type="ECO:0000259" key="8">
    <source>
        <dbReference type="PROSITE" id="PS50113"/>
    </source>
</evidence>
<dbReference type="InterPro" id="IPR013655">
    <property type="entry name" value="PAS_fold_3"/>
</dbReference>
<evidence type="ECO:0000256" key="3">
    <source>
        <dbReference type="ARBA" id="ARBA00022553"/>
    </source>
</evidence>
<dbReference type="EMBL" id="BARS01019650">
    <property type="protein sequence ID" value="GAF93244.1"/>
    <property type="molecule type" value="Genomic_DNA"/>
</dbReference>
<dbReference type="AlphaFoldDB" id="X0TJ19"/>
<keyword evidence="4" id="KW-0808">Transferase</keyword>
<evidence type="ECO:0000259" key="7">
    <source>
        <dbReference type="PROSITE" id="PS50112"/>
    </source>
</evidence>
<dbReference type="InterPro" id="IPR000014">
    <property type="entry name" value="PAS"/>
</dbReference>
<dbReference type="NCBIfam" id="TIGR00229">
    <property type="entry name" value="sensory_box"/>
    <property type="match status" value="1"/>
</dbReference>
<feature type="domain" description="PAS" evidence="7">
    <location>
        <begin position="167"/>
        <end position="214"/>
    </location>
</feature>
<protein>
    <recommendedName>
        <fullName evidence="2">histidine kinase</fullName>
        <ecNumber evidence="2">2.7.13.3</ecNumber>
    </recommendedName>
</protein>
<dbReference type="Pfam" id="PF08447">
    <property type="entry name" value="PAS_3"/>
    <property type="match status" value="1"/>
</dbReference>
<dbReference type="PANTHER" id="PTHR43304:SF1">
    <property type="entry name" value="PAC DOMAIN-CONTAINING PROTEIN"/>
    <property type="match status" value="1"/>
</dbReference>
<dbReference type="SUPFAM" id="SSF55781">
    <property type="entry name" value="GAF domain-like"/>
    <property type="match status" value="1"/>
</dbReference>
<dbReference type="SMART" id="SM00086">
    <property type="entry name" value="PAC"/>
    <property type="match status" value="1"/>
</dbReference>
<dbReference type="Gene3D" id="3.30.450.40">
    <property type="match status" value="1"/>
</dbReference>
<evidence type="ECO:0000256" key="4">
    <source>
        <dbReference type="ARBA" id="ARBA00022679"/>
    </source>
</evidence>
<dbReference type="Gene3D" id="2.10.70.100">
    <property type="match status" value="1"/>
</dbReference>
<keyword evidence="5" id="KW-0418">Kinase</keyword>
<keyword evidence="3" id="KW-0597">Phosphoprotein</keyword>
<keyword evidence="6" id="KW-0175">Coiled coil</keyword>
<dbReference type="Pfam" id="PF13185">
    <property type="entry name" value="GAF_2"/>
    <property type="match status" value="1"/>
</dbReference>
<proteinExistence type="predicted"/>
<evidence type="ECO:0000256" key="2">
    <source>
        <dbReference type="ARBA" id="ARBA00012438"/>
    </source>
</evidence>
<dbReference type="InterPro" id="IPR052162">
    <property type="entry name" value="Sensor_kinase/Photoreceptor"/>
</dbReference>
<evidence type="ECO:0000256" key="5">
    <source>
        <dbReference type="ARBA" id="ARBA00022777"/>
    </source>
</evidence>
<dbReference type="SUPFAM" id="SSF55785">
    <property type="entry name" value="PYP-like sensor domain (PAS domain)"/>
    <property type="match status" value="1"/>
</dbReference>
<feature type="non-terminal residue" evidence="9">
    <location>
        <position position="1"/>
    </location>
</feature>
<reference evidence="9" key="1">
    <citation type="journal article" date="2014" name="Front. Microbiol.">
        <title>High frequency of phylogenetically diverse reductive dehalogenase-homologous genes in deep subseafloor sedimentary metagenomes.</title>
        <authorList>
            <person name="Kawai M."/>
            <person name="Futagami T."/>
            <person name="Toyoda A."/>
            <person name="Takaki Y."/>
            <person name="Nishi S."/>
            <person name="Hori S."/>
            <person name="Arai W."/>
            <person name="Tsubouchi T."/>
            <person name="Morono Y."/>
            <person name="Uchiyama I."/>
            <person name="Ito T."/>
            <person name="Fujiyama A."/>
            <person name="Inagaki F."/>
            <person name="Takami H."/>
        </authorList>
    </citation>
    <scope>NUCLEOTIDE SEQUENCE</scope>
    <source>
        <strain evidence="9">Expedition CK06-06</strain>
    </source>
</reference>
<dbReference type="InterPro" id="IPR029016">
    <property type="entry name" value="GAF-like_dom_sf"/>
</dbReference>
<dbReference type="FunFam" id="3.30.450.20:FF:000088">
    <property type="entry name" value="Sensory transduction histidine kinase"/>
    <property type="match status" value="1"/>
</dbReference>
<gene>
    <name evidence="9" type="ORF">S01H1_31806</name>
</gene>
<dbReference type="EC" id="2.7.13.3" evidence="2"/>
<comment type="catalytic activity">
    <reaction evidence="1">
        <text>ATP + protein L-histidine = ADP + protein N-phospho-L-histidine.</text>
        <dbReference type="EC" id="2.7.13.3"/>
    </reaction>
</comment>
<dbReference type="InterPro" id="IPR000700">
    <property type="entry name" value="PAS-assoc_C"/>
</dbReference>
<dbReference type="InterPro" id="IPR003018">
    <property type="entry name" value="GAF"/>
</dbReference>
<dbReference type="InterPro" id="IPR035965">
    <property type="entry name" value="PAS-like_dom_sf"/>
</dbReference>
<feature type="non-terminal residue" evidence="9">
    <location>
        <position position="274"/>
    </location>
</feature>
<accession>X0TJ19</accession>
<feature type="coiled-coil region" evidence="6">
    <location>
        <begin position="86"/>
        <end position="142"/>
    </location>
</feature>
<sequence length="274" mass="32209">LREKWGGIWGRALTEKRSLFANEGLHVPEGHIPITSVLVVPIIYAEQVIGVLEVANKSTDYSHKDQEFLETIAGKIAPILNARLQRDREEREHQQTDEALRQARSELEQRVKDRTSELNEVNEQLKQKIEELRESEILLRERERSLLEAQRIAHLGNWEWDIIENKLWWSDEVYRIFGLEPKQFGATYDAFLVYVHPDDRKLVEESVNKALYEEKAYNIDHRVIRPNGDKRIVHERAEVTYDTTHKPIKMAGTVYDITEQRKAEDEIRENHQAL</sequence>
<evidence type="ECO:0000256" key="6">
    <source>
        <dbReference type="SAM" id="Coils"/>
    </source>
</evidence>
<dbReference type="PROSITE" id="PS50113">
    <property type="entry name" value="PAC"/>
    <property type="match status" value="1"/>
</dbReference>
<organism evidence="9">
    <name type="scientific">marine sediment metagenome</name>
    <dbReference type="NCBI Taxonomy" id="412755"/>
    <lineage>
        <taxon>unclassified sequences</taxon>
        <taxon>metagenomes</taxon>
        <taxon>ecological metagenomes</taxon>
    </lineage>
</organism>